<protein>
    <submittedName>
        <fullName evidence="3">Unannotated protein</fullName>
    </submittedName>
</protein>
<evidence type="ECO:0000313" key="3">
    <source>
        <dbReference type="EMBL" id="CAB4652611.1"/>
    </source>
</evidence>
<feature type="compositionally biased region" description="Low complexity" evidence="1">
    <location>
        <begin position="7"/>
        <end position="16"/>
    </location>
</feature>
<sequence length="157" mass="16888">MHEATNQSSLLSSGESRSQDSKESREVLFANRRDALLGGVVILGGAALIGAVDTSGGRILCPFRLATGLDCPFCGGTRATHSFLNAHIGPAFDRNVLVAVFVPVALLIGVLLLWRGITGRGWRVPMPSRNVWIVLGFITVIFWVLRNIPAFSWLGSS</sequence>
<evidence type="ECO:0000256" key="2">
    <source>
        <dbReference type="SAM" id="Phobius"/>
    </source>
</evidence>
<keyword evidence="2" id="KW-0472">Membrane</keyword>
<dbReference type="AlphaFoldDB" id="A0A6J6KSM1"/>
<accession>A0A6J6KSM1</accession>
<dbReference type="InterPro" id="IPR021215">
    <property type="entry name" value="DUF2752"/>
</dbReference>
<organism evidence="3">
    <name type="scientific">freshwater metagenome</name>
    <dbReference type="NCBI Taxonomy" id="449393"/>
    <lineage>
        <taxon>unclassified sequences</taxon>
        <taxon>metagenomes</taxon>
        <taxon>ecological metagenomes</taxon>
    </lineage>
</organism>
<reference evidence="3" key="1">
    <citation type="submission" date="2020-05" db="EMBL/GenBank/DDBJ databases">
        <authorList>
            <person name="Chiriac C."/>
            <person name="Salcher M."/>
            <person name="Ghai R."/>
            <person name="Kavagutti S V."/>
        </authorList>
    </citation>
    <scope>NUCLEOTIDE SEQUENCE</scope>
</reference>
<proteinExistence type="predicted"/>
<name>A0A6J6KSM1_9ZZZZ</name>
<feature type="transmembrane region" description="Helical" evidence="2">
    <location>
        <begin position="35"/>
        <end position="52"/>
    </location>
</feature>
<dbReference type="EMBL" id="CAEZWM010000043">
    <property type="protein sequence ID" value="CAB4652611.1"/>
    <property type="molecule type" value="Genomic_DNA"/>
</dbReference>
<feature type="transmembrane region" description="Helical" evidence="2">
    <location>
        <begin position="129"/>
        <end position="148"/>
    </location>
</feature>
<keyword evidence="2" id="KW-1133">Transmembrane helix</keyword>
<evidence type="ECO:0000256" key="1">
    <source>
        <dbReference type="SAM" id="MobiDB-lite"/>
    </source>
</evidence>
<feature type="region of interest" description="Disordered" evidence="1">
    <location>
        <begin position="1"/>
        <end position="23"/>
    </location>
</feature>
<gene>
    <name evidence="3" type="ORF">UFOPK2242_00496</name>
</gene>
<keyword evidence="2" id="KW-0812">Transmembrane</keyword>
<feature type="transmembrane region" description="Helical" evidence="2">
    <location>
        <begin position="96"/>
        <end position="117"/>
    </location>
</feature>
<dbReference type="Pfam" id="PF10825">
    <property type="entry name" value="DUF2752"/>
    <property type="match status" value="1"/>
</dbReference>